<dbReference type="SUPFAM" id="SSF54427">
    <property type="entry name" value="NTF2-like"/>
    <property type="match status" value="1"/>
</dbReference>
<accession>A0A4R6T9L6</accession>
<evidence type="ECO:0000313" key="2">
    <source>
        <dbReference type="EMBL" id="TDQ19461.1"/>
    </source>
</evidence>
<name>A0A4R6T9L6_9BACT</name>
<dbReference type="EMBL" id="SNYF01000005">
    <property type="protein sequence ID" value="TDQ19461.1"/>
    <property type="molecule type" value="Genomic_DNA"/>
</dbReference>
<keyword evidence="3" id="KW-1185">Reference proteome</keyword>
<dbReference type="RefSeq" id="WP_166637267.1">
    <property type="nucleotide sequence ID" value="NZ_SNYF01000005.1"/>
</dbReference>
<evidence type="ECO:0000259" key="1">
    <source>
        <dbReference type="Pfam" id="PF14534"/>
    </source>
</evidence>
<dbReference type="Gene3D" id="3.10.450.50">
    <property type="match status" value="1"/>
</dbReference>
<dbReference type="Proteomes" id="UP000294535">
    <property type="component" value="Unassembled WGS sequence"/>
</dbReference>
<dbReference type="InterPro" id="IPR032710">
    <property type="entry name" value="NTF2-like_dom_sf"/>
</dbReference>
<dbReference type="AlphaFoldDB" id="A0A4R6T9L6"/>
<dbReference type="InterPro" id="IPR027843">
    <property type="entry name" value="DUF4440"/>
</dbReference>
<comment type="caution">
    <text evidence="2">The sequence shown here is derived from an EMBL/GenBank/DDBJ whole genome shotgun (WGS) entry which is preliminary data.</text>
</comment>
<feature type="domain" description="DUF4440" evidence="1">
    <location>
        <begin position="8"/>
        <end position="113"/>
    </location>
</feature>
<proteinExistence type="predicted"/>
<dbReference type="Pfam" id="PF14534">
    <property type="entry name" value="DUF4440"/>
    <property type="match status" value="1"/>
</dbReference>
<protein>
    <submittedName>
        <fullName evidence="2">Uncharacterized protein DUF4440</fullName>
    </submittedName>
</protein>
<evidence type="ECO:0000313" key="3">
    <source>
        <dbReference type="Proteomes" id="UP000294535"/>
    </source>
</evidence>
<organism evidence="2 3">
    <name type="scientific">Algoriphagus boseongensis</name>
    <dbReference type="NCBI Taxonomy" id="1442587"/>
    <lineage>
        <taxon>Bacteria</taxon>
        <taxon>Pseudomonadati</taxon>
        <taxon>Bacteroidota</taxon>
        <taxon>Cytophagia</taxon>
        <taxon>Cytophagales</taxon>
        <taxon>Cyclobacteriaceae</taxon>
        <taxon>Algoriphagus</taxon>
    </lineage>
</organism>
<reference evidence="2 3" key="1">
    <citation type="submission" date="2019-03" db="EMBL/GenBank/DDBJ databases">
        <title>Genomic Encyclopedia of Type Strains, Phase III (KMG-III): the genomes of soil and plant-associated and newly described type strains.</title>
        <authorList>
            <person name="Whitman W."/>
        </authorList>
    </citation>
    <scope>NUCLEOTIDE SEQUENCE [LARGE SCALE GENOMIC DNA]</scope>
    <source>
        <strain evidence="2 3">CECT 8446</strain>
    </source>
</reference>
<sequence length="124" mass="14206">MISESELIELSRQKFKIWENSDLENLEKIFDNEGLLICSEGKPETKAELTRLISKRTKEIKELILKKTFARVYGNTGVVHGEGQITLSIEGIQQSSGVNFLDVWIEREEGWKLVSSHLHTPDIH</sequence>
<gene>
    <name evidence="2" type="ORF">DFQ04_1282</name>
</gene>